<evidence type="ECO:0000256" key="9">
    <source>
        <dbReference type="ARBA" id="ARBA00029602"/>
    </source>
</evidence>
<dbReference type="STRING" id="796925.A0A137PI23"/>
<dbReference type="GO" id="GO:0005832">
    <property type="term" value="C:chaperonin-containing T-complex"/>
    <property type="evidence" value="ECO:0007669"/>
    <property type="project" value="EnsemblFungi"/>
</dbReference>
<reference evidence="11 12" key="1">
    <citation type="journal article" date="2015" name="Genome Biol. Evol.">
        <title>Phylogenomic analyses indicate that early fungi evolved digesting cell walls of algal ancestors of land plants.</title>
        <authorList>
            <person name="Chang Y."/>
            <person name="Wang S."/>
            <person name="Sekimoto S."/>
            <person name="Aerts A.L."/>
            <person name="Choi C."/>
            <person name="Clum A."/>
            <person name="LaButti K.M."/>
            <person name="Lindquist E.A."/>
            <person name="Yee Ngan C."/>
            <person name="Ohm R.A."/>
            <person name="Salamov A.A."/>
            <person name="Grigoriev I.V."/>
            <person name="Spatafora J.W."/>
            <person name="Berbee M.L."/>
        </authorList>
    </citation>
    <scope>NUCLEOTIDE SEQUENCE [LARGE SCALE GENOMIC DNA]</scope>
    <source>
        <strain evidence="11 12">NRRL 28638</strain>
    </source>
</reference>
<evidence type="ECO:0000313" key="11">
    <source>
        <dbReference type="EMBL" id="KXN74625.1"/>
    </source>
</evidence>
<dbReference type="InterPro" id="IPR012721">
    <property type="entry name" value="Chap_CCT_theta"/>
</dbReference>
<dbReference type="InterPro" id="IPR027413">
    <property type="entry name" value="GROEL-like_equatorial_sf"/>
</dbReference>
<evidence type="ECO:0000256" key="4">
    <source>
        <dbReference type="ARBA" id="ARBA00011381"/>
    </source>
</evidence>
<proteinExistence type="inferred from homology"/>
<dbReference type="InterPro" id="IPR002194">
    <property type="entry name" value="Chaperonin_TCP-1_CS"/>
</dbReference>
<dbReference type="InterPro" id="IPR027409">
    <property type="entry name" value="GroEL-like_apical_dom_sf"/>
</dbReference>
<dbReference type="CDD" id="cd03341">
    <property type="entry name" value="TCP1_theta"/>
    <property type="match status" value="1"/>
</dbReference>
<dbReference type="GO" id="GO:0051082">
    <property type="term" value="F:unfolded protein binding"/>
    <property type="evidence" value="ECO:0007669"/>
    <property type="project" value="EnsemblFungi"/>
</dbReference>
<dbReference type="OrthoDB" id="1748577at2759"/>
<dbReference type="NCBIfam" id="TIGR02346">
    <property type="entry name" value="chap_CCT_theta"/>
    <property type="match status" value="1"/>
</dbReference>
<comment type="subcellular location">
    <subcellularLocation>
        <location evidence="2">Cytoplasm</location>
    </subcellularLocation>
</comment>
<evidence type="ECO:0000256" key="10">
    <source>
        <dbReference type="RuleBase" id="RU004187"/>
    </source>
</evidence>
<dbReference type="SUPFAM" id="SSF54849">
    <property type="entry name" value="GroEL-intermediate domain like"/>
    <property type="match status" value="1"/>
</dbReference>
<dbReference type="InterPro" id="IPR017998">
    <property type="entry name" value="Chaperone_TCP-1"/>
</dbReference>
<dbReference type="GO" id="GO:0140662">
    <property type="term" value="F:ATP-dependent protein folding chaperone"/>
    <property type="evidence" value="ECO:0007669"/>
    <property type="project" value="InterPro"/>
</dbReference>
<dbReference type="SUPFAM" id="SSF52029">
    <property type="entry name" value="GroEL apical domain-like"/>
    <property type="match status" value="1"/>
</dbReference>
<comment type="function">
    <text evidence="1">Molecular chaperone; assists the folding of proteins upon ATP hydrolysis.</text>
</comment>
<keyword evidence="8 10" id="KW-0143">Chaperone</keyword>
<evidence type="ECO:0000256" key="2">
    <source>
        <dbReference type="ARBA" id="ARBA00004496"/>
    </source>
</evidence>
<dbReference type="Proteomes" id="UP000070444">
    <property type="component" value="Unassembled WGS sequence"/>
</dbReference>
<dbReference type="InterPro" id="IPR002423">
    <property type="entry name" value="Cpn60/GroEL/TCP-1"/>
</dbReference>
<evidence type="ECO:0000256" key="6">
    <source>
        <dbReference type="ARBA" id="ARBA00022741"/>
    </source>
</evidence>
<organism evidence="11 12">
    <name type="scientific">Conidiobolus coronatus (strain ATCC 28846 / CBS 209.66 / NRRL 28638)</name>
    <name type="common">Delacroixia coronata</name>
    <dbReference type="NCBI Taxonomy" id="796925"/>
    <lineage>
        <taxon>Eukaryota</taxon>
        <taxon>Fungi</taxon>
        <taxon>Fungi incertae sedis</taxon>
        <taxon>Zoopagomycota</taxon>
        <taxon>Entomophthoromycotina</taxon>
        <taxon>Entomophthoromycetes</taxon>
        <taxon>Entomophthorales</taxon>
        <taxon>Ancylistaceae</taxon>
        <taxon>Conidiobolus</taxon>
    </lineage>
</organism>
<dbReference type="SUPFAM" id="SSF48592">
    <property type="entry name" value="GroEL equatorial domain-like"/>
    <property type="match status" value="1"/>
</dbReference>
<name>A0A137PI23_CONC2</name>
<dbReference type="Gene3D" id="3.50.7.10">
    <property type="entry name" value="GroEL"/>
    <property type="match status" value="1"/>
</dbReference>
<keyword evidence="5" id="KW-0963">Cytoplasm</keyword>
<dbReference type="FunFam" id="3.50.7.10:FF:000008">
    <property type="entry name" value="T-complex protein 1 subunit theta"/>
    <property type="match status" value="1"/>
</dbReference>
<keyword evidence="12" id="KW-1185">Reference proteome</keyword>
<dbReference type="GO" id="GO:0016887">
    <property type="term" value="F:ATP hydrolysis activity"/>
    <property type="evidence" value="ECO:0007669"/>
    <property type="project" value="InterPro"/>
</dbReference>
<evidence type="ECO:0000256" key="3">
    <source>
        <dbReference type="ARBA" id="ARBA00008020"/>
    </source>
</evidence>
<protein>
    <recommendedName>
        <fullName evidence="9">CCT-theta</fullName>
    </recommendedName>
</protein>
<dbReference type="PROSITE" id="PS00751">
    <property type="entry name" value="TCP1_2"/>
    <property type="match status" value="1"/>
</dbReference>
<dbReference type="PRINTS" id="PR00304">
    <property type="entry name" value="TCOMPLEXTCP1"/>
</dbReference>
<dbReference type="Gene3D" id="1.10.560.10">
    <property type="entry name" value="GroEL-like equatorial domain"/>
    <property type="match status" value="1"/>
</dbReference>
<sequence>MALRIPKPASSGLFKDGYKMAQGVEEAVIKNITAIKELSQITQTSFGPNGRNKIVVNSLEKLFVTNDAATMIREIEVVHPAAKVVVMASQQQESELGDATNLVIVLAAELLAKAEELLKMGLHPSEVLQGYEIALKKTLEILETLPVETVENIKESEAVLKAITTSVGSKLNGYEDFIGSLIHEAALEVMPKTVKNFNVDNVRVVKILGGNINESRVVKGMVLGREPESLVTRVEKAKVAIFSCPLDTSATETKGTVLIHNAKEMMDFTKGEEKQVEQIFKELSDAGVKVLVTGGTVGELALHYINRFGMMAIKVQSKFDLRRLCQVVDGTALARLGVPMAEEMGYCEVVESIEIGSDRVTVFRQEQERTKTVTVLLRGATRNFLDDVERAIDDGVNTVKALTKDGRLLAGAGASEMQLSKQLHNFGQKTPGIHQHAIKKFAEALEIVPRILGETSGMNSIEILSKIHAAHYSSETVSHQGINIESETASILDAVENGILDSYAVKKNAIELATNSALTVLQVDQIIMSKPAGGPKMPKNNPNWDED</sequence>
<evidence type="ECO:0000256" key="1">
    <source>
        <dbReference type="ARBA" id="ARBA00002912"/>
    </source>
</evidence>
<evidence type="ECO:0000256" key="8">
    <source>
        <dbReference type="ARBA" id="ARBA00023186"/>
    </source>
</evidence>
<accession>A0A137PI23</accession>
<gene>
    <name evidence="11" type="ORF">CONCODRAFT_82757</name>
</gene>
<dbReference type="InterPro" id="IPR027410">
    <property type="entry name" value="TCP-1-like_intermed_sf"/>
</dbReference>
<evidence type="ECO:0000256" key="5">
    <source>
        <dbReference type="ARBA" id="ARBA00022490"/>
    </source>
</evidence>
<dbReference type="EMBL" id="KQ964421">
    <property type="protein sequence ID" value="KXN74625.1"/>
    <property type="molecule type" value="Genomic_DNA"/>
</dbReference>
<dbReference type="AlphaFoldDB" id="A0A137PI23"/>
<dbReference type="Gene3D" id="3.30.260.10">
    <property type="entry name" value="TCP-1-like chaperonin intermediate domain"/>
    <property type="match status" value="1"/>
</dbReference>
<comment type="similarity">
    <text evidence="3 10">Belongs to the TCP-1 chaperonin family.</text>
</comment>
<evidence type="ECO:0000256" key="7">
    <source>
        <dbReference type="ARBA" id="ARBA00022840"/>
    </source>
</evidence>
<keyword evidence="7 10" id="KW-0067">ATP-binding</keyword>
<dbReference type="Pfam" id="PF00118">
    <property type="entry name" value="Cpn60_TCP1"/>
    <property type="match status" value="1"/>
</dbReference>
<dbReference type="GO" id="GO:0005524">
    <property type="term" value="F:ATP binding"/>
    <property type="evidence" value="ECO:0007669"/>
    <property type="project" value="UniProtKB-KW"/>
</dbReference>
<comment type="subunit">
    <text evidence="4">Component of the T-complex protein 1 (TCP1) complex.</text>
</comment>
<evidence type="ECO:0000313" key="12">
    <source>
        <dbReference type="Proteomes" id="UP000070444"/>
    </source>
</evidence>
<keyword evidence="6 10" id="KW-0547">Nucleotide-binding</keyword>
<dbReference type="PANTHER" id="PTHR11353">
    <property type="entry name" value="CHAPERONIN"/>
    <property type="match status" value="1"/>
</dbReference>
<dbReference type="OMA" id="WGLKYAV"/>